<dbReference type="OrthoDB" id="4186197at2759"/>
<dbReference type="EMBL" id="LGRN01000245">
    <property type="protein sequence ID" value="OJD14088.1"/>
    <property type="molecule type" value="Genomic_DNA"/>
</dbReference>
<feature type="compositionally biased region" description="Acidic residues" evidence="1">
    <location>
        <begin position="160"/>
        <end position="180"/>
    </location>
</feature>
<protein>
    <submittedName>
        <fullName evidence="2">Uncharacterized protein</fullName>
    </submittedName>
</protein>
<evidence type="ECO:0000313" key="2">
    <source>
        <dbReference type="EMBL" id="OJD14088.1"/>
    </source>
</evidence>
<comment type="caution">
    <text evidence="2">The sequence shown here is derived from an EMBL/GenBank/DDBJ whole genome shotgun (WGS) entry which is preliminary data.</text>
</comment>
<keyword evidence="3" id="KW-1185">Reference proteome</keyword>
<dbReference type="AlphaFoldDB" id="A0A1J9PC35"/>
<feature type="region of interest" description="Disordered" evidence="1">
    <location>
        <begin position="138"/>
        <end position="183"/>
    </location>
</feature>
<accession>A0A1J9PC35</accession>
<sequence>MASQATSQVPQTGPKPLTAKDLTEKILPDLNVKKSFFTTALALHKIHFTGKLQKWDSFESEVTSFIPQVKWNQKILCYHSTHPGHRDINGTEHFRCGDESSVSGRFISHVLHVMSAIGKEAGFTSVFGDWRATVEARKRTGAGQENRDNSRMARGKIIIGEDEPGEGENSDSEDDKEGDEVISKKPKRLVPDYALLTEAKCEVRLAGEAKSPWKHGIKSWCDKFEVGGSDGQIAQYMQVFHLKYGFLTTYENTILLKQAGTKTDAVLLEQTKDFEENSTPWLFVNDVGKDRSGIQWIVKHREDNESSTEYGNRVRRALQHVAGFQNEQGLGIYDSDSQSAGGISSAFEKMAIGPQDDDDDGRRRQKKPSRTPKVGSRSGRFADPLEAPEEQKPPKRSSRKR</sequence>
<dbReference type="VEuPathDB" id="FungiDB:AJ78_05534"/>
<feature type="compositionally biased region" description="Polar residues" evidence="1">
    <location>
        <begin position="1"/>
        <end position="11"/>
    </location>
</feature>
<proteinExistence type="predicted"/>
<feature type="region of interest" description="Disordered" evidence="1">
    <location>
        <begin position="1"/>
        <end position="20"/>
    </location>
</feature>
<name>A0A1J9PC35_9EURO</name>
<organism evidence="2 3">
    <name type="scientific">Emergomyces pasteurianus Ep9510</name>
    <dbReference type="NCBI Taxonomy" id="1447872"/>
    <lineage>
        <taxon>Eukaryota</taxon>
        <taxon>Fungi</taxon>
        <taxon>Dikarya</taxon>
        <taxon>Ascomycota</taxon>
        <taxon>Pezizomycotina</taxon>
        <taxon>Eurotiomycetes</taxon>
        <taxon>Eurotiomycetidae</taxon>
        <taxon>Onygenales</taxon>
        <taxon>Ajellomycetaceae</taxon>
        <taxon>Emergomyces</taxon>
    </lineage>
</organism>
<feature type="region of interest" description="Disordered" evidence="1">
    <location>
        <begin position="346"/>
        <end position="401"/>
    </location>
</feature>
<gene>
    <name evidence="2" type="ORF">AJ78_05534</name>
</gene>
<evidence type="ECO:0000313" key="3">
    <source>
        <dbReference type="Proteomes" id="UP000182235"/>
    </source>
</evidence>
<dbReference type="Proteomes" id="UP000182235">
    <property type="component" value="Unassembled WGS sequence"/>
</dbReference>
<evidence type="ECO:0000256" key="1">
    <source>
        <dbReference type="SAM" id="MobiDB-lite"/>
    </source>
</evidence>
<reference evidence="2 3" key="1">
    <citation type="submission" date="2015-07" db="EMBL/GenBank/DDBJ databases">
        <title>Emmonsia species relationships and genome sequence.</title>
        <authorList>
            <consortium name="The Broad Institute Genomics Platform"/>
            <person name="Cuomo C.A."/>
            <person name="Munoz J.F."/>
            <person name="Imamovic A."/>
            <person name="Priest M.E."/>
            <person name="Young S."/>
            <person name="Clay O.K."/>
            <person name="McEwen J.G."/>
        </authorList>
    </citation>
    <scope>NUCLEOTIDE SEQUENCE [LARGE SCALE GENOMIC DNA]</scope>
    <source>
        <strain evidence="2 3">UAMH 9510</strain>
    </source>
</reference>